<feature type="domain" description="KAP NTPase" evidence="6">
    <location>
        <begin position="576"/>
        <end position="662"/>
    </location>
</feature>
<dbReference type="PANTHER" id="PTHR22674">
    <property type="entry name" value="NTPASE, KAP FAMILY P-LOOP DOMAIN-CONTAINING 1"/>
    <property type="match status" value="1"/>
</dbReference>
<evidence type="ECO:0000256" key="3">
    <source>
        <dbReference type="PROSITE-ProRule" id="PRU00221"/>
    </source>
</evidence>
<keyword evidence="5" id="KW-0812">Transmembrane</keyword>
<organism evidence="7 8">
    <name type="scientific">Gordonia rhizosphera NBRC 16068</name>
    <dbReference type="NCBI Taxonomy" id="1108045"/>
    <lineage>
        <taxon>Bacteria</taxon>
        <taxon>Bacillati</taxon>
        <taxon>Actinomycetota</taxon>
        <taxon>Actinomycetes</taxon>
        <taxon>Mycobacteriales</taxon>
        <taxon>Gordoniaceae</taxon>
        <taxon>Gordonia</taxon>
    </lineage>
</organism>
<evidence type="ECO:0000313" key="8">
    <source>
        <dbReference type="Proteomes" id="UP000008363"/>
    </source>
</evidence>
<sequence>MDVRSVAFTVDSIEGVEFVATREDVSTKAFDAGWVHIVGRRSDGTEVVDDGFQGPTSVEDSIPNAPPYQPVDTRPAVFAFPELPGVTFMVEPEIEFADEGDIRITAVRDQDRCALALTRIRLVDSVAENDVPSSEGEASGHFAWPSDGDATGEAPTSEESSSGFSTASPTPAPEYVLEPLSIPALPSDDSALWGAWAHTSEGTLLATGGSQGRVRIWNARTREIRWLEGHRGAVRCGGWGEIDGQPALATGGDDGTVKVWRIENDSAATLPRIGGSVTWIAWGTVDGARHVAAGGEGDGADRVWIWDVVTRVSRSSFDLPDGCQLLWGAWSFALPTTDPLLALGGSHGYLAVNYPRTDRMITIQHARDDYTVLWGLVDTEITDHSLIMGGCSDGAVRVWTSGELIATLAGHEGPVVWGQRCRVDGERLVTGERDGTVCVWDVGSPYGVTGGRLAPTTRWRAHERDMTWGAIARVGSDKLLATGGDSGVVRVWRVADGSLVEEIRPRHAATTLWGGWAGAPDSAAGPVATTTGLPLLADGGAHSAIGMWEIVRANPIGRHPLYQSDGIGSADSLRRRTEATALADLITSSSVTPPLAVGVFGEWGEGKSHFLDLMRQEVQARALTTSTACSHVRQVRFNAWHYAETELWASLVAEIFAQLARPEKDNEPGEAAERQRQQSRLLAEVVSERRLPERIAAERQRQDELARALRERPRFKQLTDRQRNQVSDAVDVVDPNLERAITRHFFGALSWPRYLWSCARALVGQLPRWVRALVPIIVLIVIALCVPAVQSWLKSVLASAAVLGLLAVFAQVWTVARDTSSNVRRVWDTLKSSGDQLQRLTESWSAKTETALEVSTASLAQLEGELRDLTAAGRLAGLVSERAGGGGYRQSLGVMTQIRDDFESMSRLLREGRDENPEYLAQVAALYDERDPLPQIDRIVLYIDDLDRCPPTLVVEVLEAIHLLLAVELFVVVVAVDPRWLMRAISVHYRELLQLSSPPAGEPEPVIAGSRPGSSSERWAFTPSQYLEKIFQVVFTLPQLSPAGHQDLLETLVGRRTDEPSPEPPGVGVPDTSPPAPVPRTPTVPETASYVADEVPEQLDERVGDILDDLEFVTRYGTPRAEVRIPVPRITDRVDPLALSADELALMNLLGPPLIRTPRSVKRLANSYGILAAIRNIRAGTDDSLPESSLPGMVLLAILIGYPNLGTCLVADLAQQGDAGTWTGLINRKSVRSRCIDVPPGESWESLRPFLLELDSHAADEGIPVPTSCRDWRPWIVPAARLAFPAGSVLGRLGLLTEPNAGSDPRPNAFSQA</sequence>
<comment type="caution">
    <text evidence="7">The sequence shown here is derived from an EMBL/GenBank/DDBJ whole genome shotgun (WGS) entry which is preliminary data.</text>
</comment>
<dbReference type="PROSITE" id="PS50082">
    <property type="entry name" value="WD_REPEATS_2"/>
    <property type="match status" value="2"/>
</dbReference>
<feature type="domain" description="KAP NTPase" evidence="6">
    <location>
        <begin position="937"/>
        <end position="991"/>
    </location>
</feature>
<dbReference type="Pfam" id="PF00400">
    <property type="entry name" value="WD40"/>
    <property type="match status" value="2"/>
</dbReference>
<evidence type="ECO:0000313" key="7">
    <source>
        <dbReference type="EMBL" id="GAB89936.1"/>
    </source>
</evidence>
<dbReference type="EMBL" id="BAHC01000076">
    <property type="protein sequence ID" value="GAB89936.1"/>
    <property type="molecule type" value="Genomic_DNA"/>
</dbReference>
<dbReference type="SUPFAM" id="SSF50978">
    <property type="entry name" value="WD40 repeat-like"/>
    <property type="match status" value="1"/>
</dbReference>
<feature type="region of interest" description="Disordered" evidence="4">
    <location>
        <begin position="1055"/>
        <end position="1087"/>
    </location>
</feature>
<feature type="transmembrane region" description="Helical" evidence="5">
    <location>
        <begin position="796"/>
        <end position="816"/>
    </location>
</feature>
<feature type="repeat" description="WD" evidence="3">
    <location>
        <begin position="424"/>
        <end position="442"/>
    </location>
</feature>
<dbReference type="InterPro" id="IPR019775">
    <property type="entry name" value="WD40_repeat_CS"/>
</dbReference>
<dbReference type="InterPro" id="IPR011646">
    <property type="entry name" value="KAP_P-loop"/>
</dbReference>
<dbReference type="Proteomes" id="UP000008363">
    <property type="component" value="Unassembled WGS sequence"/>
</dbReference>
<keyword evidence="1 3" id="KW-0853">WD repeat</keyword>
<keyword evidence="5" id="KW-0472">Membrane</keyword>
<accession>K6W867</accession>
<dbReference type="RefSeq" id="WP_006332339.1">
    <property type="nucleotide sequence ID" value="NZ_BAHC01000076.1"/>
</dbReference>
<keyword evidence="8" id="KW-1185">Reference proteome</keyword>
<feature type="transmembrane region" description="Helical" evidence="5">
    <location>
        <begin position="769"/>
        <end position="789"/>
    </location>
</feature>
<evidence type="ECO:0000259" key="6">
    <source>
        <dbReference type="Pfam" id="PF07693"/>
    </source>
</evidence>
<feature type="region of interest" description="Disordered" evidence="4">
    <location>
        <begin position="130"/>
        <end position="172"/>
    </location>
</feature>
<evidence type="ECO:0000256" key="2">
    <source>
        <dbReference type="ARBA" id="ARBA00022737"/>
    </source>
</evidence>
<evidence type="ECO:0000256" key="5">
    <source>
        <dbReference type="SAM" id="Phobius"/>
    </source>
</evidence>
<dbReference type="PROSITE" id="PS50294">
    <property type="entry name" value="WD_REPEATS_REGION"/>
    <property type="match status" value="1"/>
</dbReference>
<feature type="compositionally biased region" description="Pro residues" evidence="4">
    <location>
        <begin position="1062"/>
        <end position="1082"/>
    </location>
</feature>
<dbReference type="SMART" id="SM00320">
    <property type="entry name" value="WD40"/>
    <property type="match status" value="5"/>
</dbReference>
<keyword evidence="5" id="KW-1133">Transmembrane helix</keyword>
<evidence type="ECO:0000256" key="1">
    <source>
        <dbReference type="ARBA" id="ARBA00022574"/>
    </source>
</evidence>
<dbReference type="eggNOG" id="COG2319">
    <property type="taxonomic scope" value="Bacteria"/>
</dbReference>
<gene>
    <name evidence="7" type="ORF">GORHZ_076_00120</name>
</gene>
<feature type="repeat" description="WD" evidence="3">
    <location>
        <begin position="227"/>
        <end position="270"/>
    </location>
</feature>
<name>K6W867_9ACTN</name>
<dbReference type="STRING" id="1108045.GORHZ_076_00120"/>
<dbReference type="InterPro" id="IPR052754">
    <property type="entry name" value="NTPase_KAP_P-loop"/>
</dbReference>
<dbReference type="Gene3D" id="2.130.10.10">
    <property type="entry name" value="YVTN repeat-like/Quinoprotein amine dehydrogenase"/>
    <property type="match status" value="2"/>
</dbReference>
<keyword evidence="2" id="KW-0677">Repeat</keyword>
<evidence type="ECO:0000256" key="4">
    <source>
        <dbReference type="SAM" id="MobiDB-lite"/>
    </source>
</evidence>
<dbReference type="Pfam" id="PF07693">
    <property type="entry name" value="KAP_NTPase"/>
    <property type="match status" value="2"/>
</dbReference>
<reference evidence="7 8" key="1">
    <citation type="submission" date="2012-08" db="EMBL/GenBank/DDBJ databases">
        <title>Whole genome shotgun sequence of Gordonia rhizosphera NBRC 16068.</title>
        <authorList>
            <person name="Takarada H."/>
            <person name="Isaki S."/>
            <person name="Hosoyama A."/>
            <person name="Tsuchikane K."/>
            <person name="Katsumata H."/>
            <person name="Baba S."/>
            <person name="Ohji S."/>
            <person name="Yamazaki S."/>
            <person name="Fujita N."/>
        </authorList>
    </citation>
    <scope>NUCLEOTIDE SEQUENCE [LARGE SCALE GENOMIC DNA]</scope>
    <source>
        <strain evidence="7 8">NBRC 16068</strain>
    </source>
</reference>
<dbReference type="InterPro" id="IPR036322">
    <property type="entry name" value="WD40_repeat_dom_sf"/>
</dbReference>
<feature type="compositionally biased region" description="Low complexity" evidence="4">
    <location>
        <begin position="154"/>
        <end position="169"/>
    </location>
</feature>
<protein>
    <recommendedName>
        <fullName evidence="6">KAP NTPase domain-containing protein</fullName>
    </recommendedName>
</protein>
<dbReference type="PANTHER" id="PTHR22674:SF6">
    <property type="entry name" value="NTPASE KAP FAMILY P-LOOP DOMAIN-CONTAINING PROTEIN 1"/>
    <property type="match status" value="1"/>
</dbReference>
<dbReference type="PROSITE" id="PS00678">
    <property type="entry name" value="WD_REPEATS_1"/>
    <property type="match status" value="1"/>
</dbReference>
<proteinExistence type="predicted"/>
<dbReference type="InterPro" id="IPR001680">
    <property type="entry name" value="WD40_rpt"/>
</dbReference>
<dbReference type="InterPro" id="IPR015943">
    <property type="entry name" value="WD40/YVTN_repeat-like_dom_sf"/>
</dbReference>
<dbReference type="eggNOG" id="COG4928">
    <property type="taxonomic scope" value="Bacteria"/>
</dbReference>